<dbReference type="InterPro" id="IPR052017">
    <property type="entry name" value="TSUP"/>
</dbReference>
<evidence type="ECO:0000256" key="2">
    <source>
        <dbReference type="ARBA" id="ARBA00009142"/>
    </source>
</evidence>
<evidence type="ECO:0000256" key="3">
    <source>
        <dbReference type="ARBA" id="ARBA00022448"/>
    </source>
</evidence>
<evidence type="ECO:0000313" key="10">
    <source>
        <dbReference type="Proteomes" id="UP000475545"/>
    </source>
</evidence>
<keyword evidence="10" id="KW-1185">Reference proteome</keyword>
<comment type="subcellular location">
    <subcellularLocation>
        <location evidence="1 8">Cell membrane</location>
        <topology evidence="1 8">Multi-pass membrane protein</topology>
    </subcellularLocation>
</comment>
<dbReference type="Pfam" id="PF01925">
    <property type="entry name" value="TauE"/>
    <property type="match status" value="1"/>
</dbReference>
<comment type="similarity">
    <text evidence="2 8">Belongs to the 4-toluene sulfonate uptake permease (TSUP) (TC 2.A.102) family.</text>
</comment>
<keyword evidence="4 8" id="KW-1003">Cell membrane</keyword>
<feature type="transmembrane region" description="Helical" evidence="8">
    <location>
        <begin position="121"/>
        <end position="140"/>
    </location>
</feature>
<dbReference type="AlphaFoldDB" id="A0A6L7GU61"/>
<dbReference type="PANTHER" id="PTHR30269">
    <property type="entry name" value="TRANSMEMBRANE PROTEIN YFCA"/>
    <property type="match status" value="1"/>
</dbReference>
<comment type="caution">
    <text evidence="9">The sequence shown here is derived from an EMBL/GenBank/DDBJ whole genome shotgun (WGS) entry which is preliminary data.</text>
</comment>
<keyword evidence="7 8" id="KW-0472">Membrane</keyword>
<evidence type="ECO:0000256" key="6">
    <source>
        <dbReference type="ARBA" id="ARBA00022989"/>
    </source>
</evidence>
<name>A0A6L7GU61_9ACTN</name>
<evidence type="ECO:0000313" key="9">
    <source>
        <dbReference type="EMBL" id="MXP23539.1"/>
    </source>
</evidence>
<dbReference type="Proteomes" id="UP000475545">
    <property type="component" value="Unassembled WGS sequence"/>
</dbReference>
<feature type="transmembrane region" description="Helical" evidence="8">
    <location>
        <begin position="218"/>
        <end position="235"/>
    </location>
</feature>
<dbReference type="InterPro" id="IPR002781">
    <property type="entry name" value="TM_pro_TauE-like"/>
</dbReference>
<evidence type="ECO:0000256" key="4">
    <source>
        <dbReference type="ARBA" id="ARBA00022475"/>
    </source>
</evidence>
<feature type="transmembrane region" description="Helical" evidence="8">
    <location>
        <begin position="160"/>
        <end position="179"/>
    </location>
</feature>
<evidence type="ECO:0000256" key="8">
    <source>
        <dbReference type="RuleBase" id="RU363041"/>
    </source>
</evidence>
<accession>A0A6L7GU61</accession>
<evidence type="ECO:0000256" key="1">
    <source>
        <dbReference type="ARBA" id="ARBA00004651"/>
    </source>
</evidence>
<keyword evidence="6 8" id="KW-1133">Transmembrane helix</keyword>
<dbReference type="RefSeq" id="WP_160903687.1">
    <property type="nucleotide sequence ID" value="NZ_CP102850.1"/>
</dbReference>
<dbReference type="GO" id="GO:0005886">
    <property type="term" value="C:plasma membrane"/>
    <property type="evidence" value="ECO:0007669"/>
    <property type="project" value="UniProtKB-SubCell"/>
</dbReference>
<feature type="transmembrane region" description="Helical" evidence="8">
    <location>
        <begin position="70"/>
        <end position="87"/>
    </location>
</feature>
<dbReference type="PANTHER" id="PTHR30269:SF37">
    <property type="entry name" value="MEMBRANE TRANSPORTER PROTEIN"/>
    <property type="match status" value="1"/>
</dbReference>
<evidence type="ECO:0000256" key="7">
    <source>
        <dbReference type="ARBA" id="ARBA00023136"/>
    </source>
</evidence>
<reference evidence="9 10" key="1">
    <citation type="submission" date="2019-11" db="EMBL/GenBank/DDBJ databases">
        <title>Gordonia sp. nov., a novel actinobacterium isolated from mangrove soil in Hainan.</title>
        <authorList>
            <person name="Huang X."/>
            <person name="Xie Y."/>
            <person name="Chu X."/>
            <person name="Xiao K."/>
        </authorList>
    </citation>
    <scope>NUCLEOTIDE SEQUENCE [LARGE SCALE GENOMIC DNA]</scope>
    <source>
        <strain evidence="9 10">HNM0687</strain>
    </source>
</reference>
<evidence type="ECO:0000256" key="5">
    <source>
        <dbReference type="ARBA" id="ARBA00022692"/>
    </source>
</evidence>
<organism evidence="9 10">
    <name type="scientific">Gordonia mangrovi</name>
    <dbReference type="NCBI Taxonomy" id="2665643"/>
    <lineage>
        <taxon>Bacteria</taxon>
        <taxon>Bacillati</taxon>
        <taxon>Actinomycetota</taxon>
        <taxon>Actinomycetes</taxon>
        <taxon>Mycobacteriales</taxon>
        <taxon>Gordoniaceae</taxon>
        <taxon>Gordonia</taxon>
    </lineage>
</organism>
<feature type="transmembrane region" description="Helical" evidence="8">
    <location>
        <begin position="93"/>
        <end position="114"/>
    </location>
</feature>
<keyword evidence="5 8" id="KW-0812">Transmembrane</keyword>
<keyword evidence="3" id="KW-0813">Transport</keyword>
<proteinExistence type="inferred from homology"/>
<gene>
    <name evidence="9" type="ORF">GIY30_19555</name>
</gene>
<feature type="transmembrane region" description="Helical" evidence="8">
    <location>
        <begin position="40"/>
        <end position="58"/>
    </location>
</feature>
<sequence length="236" mass="23989">MTSLLAAIAVLFFASMLQSITGSGFGLVAAPLLLMVDPDLVPGPLLVLTVVAMASVLWRDGRYCDLRTTVRLGIALLPGVLVGVWLISAVDPVVLTAVTAAMSIAAAVAAFAGARLPQRKSILTGAGALGGLMGVIAALPGPPLALAYAPDDRRTLRATLSVYFLAVSVVSLIMLHVAGGAEVFDWRSMAVLAPAVALGGATGGRIANRISVSGARRVTSLVILIAGSVLLVRTVA</sequence>
<dbReference type="EMBL" id="WMBR01000005">
    <property type="protein sequence ID" value="MXP23539.1"/>
    <property type="molecule type" value="Genomic_DNA"/>
</dbReference>
<protein>
    <recommendedName>
        <fullName evidence="8">Probable membrane transporter protein</fullName>
    </recommendedName>
</protein>